<reference evidence="1" key="1">
    <citation type="submission" date="2015-04" db="UniProtKB">
        <authorList>
            <consortium name="EnsemblPlants"/>
        </authorList>
    </citation>
    <scope>IDENTIFICATION</scope>
    <source>
        <strain evidence="1">SL10</strain>
    </source>
</reference>
<dbReference type="Gramene" id="ONIVA01G42270.1">
    <property type="protein sequence ID" value="ONIVA01G42270.1"/>
    <property type="gene ID" value="ONIVA01G42270"/>
</dbReference>
<evidence type="ECO:0000313" key="1">
    <source>
        <dbReference type="EnsemblPlants" id="ONIVA01G42270.1"/>
    </source>
</evidence>
<dbReference type="HOGENOM" id="CLU_2762114_0_0_1"/>
<dbReference type="EnsemblPlants" id="ONIVA01G42270.1">
    <property type="protein sequence ID" value="ONIVA01G42270.1"/>
    <property type="gene ID" value="ONIVA01G42270"/>
</dbReference>
<evidence type="ECO:0000313" key="2">
    <source>
        <dbReference type="Proteomes" id="UP000006591"/>
    </source>
</evidence>
<organism evidence="1">
    <name type="scientific">Oryza nivara</name>
    <name type="common">Indian wild rice</name>
    <name type="synonym">Oryza sativa f. spontanea</name>
    <dbReference type="NCBI Taxonomy" id="4536"/>
    <lineage>
        <taxon>Eukaryota</taxon>
        <taxon>Viridiplantae</taxon>
        <taxon>Streptophyta</taxon>
        <taxon>Embryophyta</taxon>
        <taxon>Tracheophyta</taxon>
        <taxon>Spermatophyta</taxon>
        <taxon>Magnoliopsida</taxon>
        <taxon>Liliopsida</taxon>
        <taxon>Poales</taxon>
        <taxon>Poaceae</taxon>
        <taxon>BOP clade</taxon>
        <taxon>Oryzoideae</taxon>
        <taxon>Oryzeae</taxon>
        <taxon>Oryzinae</taxon>
        <taxon>Oryza</taxon>
    </lineage>
</organism>
<protein>
    <submittedName>
        <fullName evidence="1">Uncharacterized protein</fullName>
    </submittedName>
</protein>
<dbReference type="AlphaFoldDB" id="A0A0E0FVS1"/>
<keyword evidence="2" id="KW-1185">Reference proteome</keyword>
<sequence>MTRVSFVAACRVAVAGQASDRSICKAIISCGVPSPFVFGLYHLAVERNLGFCSNLKENLARRLVGKSGFS</sequence>
<accession>A0A0E0FVS1</accession>
<reference evidence="1" key="2">
    <citation type="submission" date="2018-04" db="EMBL/GenBank/DDBJ databases">
        <title>OnivRS2 (Oryza nivara Reference Sequence Version 2).</title>
        <authorList>
            <person name="Zhang J."/>
            <person name="Kudrna D."/>
            <person name="Lee S."/>
            <person name="Talag J."/>
            <person name="Rajasekar S."/>
            <person name="Welchert J."/>
            <person name="Hsing Y.-I."/>
            <person name="Wing R.A."/>
        </authorList>
    </citation>
    <scope>NUCLEOTIDE SEQUENCE [LARGE SCALE GENOMIC DNA]</scope>
</reference>
<dbReference type="Proteomes" id="UP000006591">
    <property type="component" value="Chromosome 1"/>
</dbReference>
<proteinExistence type="predicted"/>
<name>A0A0E0FVS1_ORYNI</name>